<name>A0A7W5JYB1_9ACTN</name>
<feature type="active site" description="Tele-AMP-histidine intermediate" evidence="1">
    <location>
        <position position="107"/>
    </location>
</feature>
<feature type="domain" description="HIT" evidence="3">
    <location>
        <begin position="11"/>
        <end position="119"/>
    </location>
</feature>
<evidence type="ECO:0000313" key="4">
    <source>
        <dbReference type="EMBL" id="MBB3328361.1"/>
    </source>
</evidence>
<dbReference type="InterPro" id="IPR036265">
    <property type="entry name" value="HIT-like_sf"/>
</dbReference>
<keyword evidence="5" id="KW-1185">Reference proteome</keyword>
<dbReference type="PANTHER" id="PTHR23089">
    <property type="entry name" value="HISTIDINE TRIAD HIT PROTEIN"/>
    <property type="match status" value="1"/>
</dbReference>
<proteinExistence type="predicted"/>
<dbReference type="EMBL" id="JACHZG010000001">
    <property type="protein sequence ID" value="MBB3328361.1"/>
    <property type="molecule type" value="Genomic_DNA"/>
</dbReference>
<dbReference type="Proteomes" id="UP000565572">
    <property type="component" value="Unassembled WGS sequence"/>
</dbReference>
<evidence type="ECO:0000256" key="2">
    <source>
        <dbReference type="PROSITE-ProRule" id="PRU00464"/>
    </source>
</evidence>
<dbReference type="SUPFAM" id="SSF54197">
    <property type="entry name" value="HIT-like"/>
    <property type="match status" value="1"/>
</dbReference>
<organism evidence="4 5">
    <name type="scientific">Microlunatus antarcticus</name>
    <dbReference type="NCBI Taxonomy" id="53388"/>
    <lineage>
        <taxon>Bacteria</taxon>
        <taxon>Bacillati</taxon>
        <taxon>Actinomycetota</taxon>
        <taxon>Actinomycetes</taxon>
        <taxon>Propionibacteriales</taxon>
        <taxon>Propionibacteriaceae</taxon>
        <taxon>Microlunatus</taxon>
    </lineage>
</organism>
<comment type="caution">
    <text evidence="4">The sequence shown here is derived from an EMBL/GenBank/DDBJ whole genome shotgun (WGS) entry which is preliminary data.</text>
</comment>
<dbReference type="Pfam" id="PF01230">
    <property type="entry name" value="HIT"/>
    <property type="match status" value="1"/>
</dbReference>
<dbReference type="AlphaFoldDB" id="A0A7W5JYB1"/>
<gene>
    <name evidence="4" type="ORF">FHX39_003305</name>
</gene>
<dbReference type="PROSITE" id="PS51084">
    <property type="entry name" value="HIT_2"/>
    <property type="match status" value="1"/>
</dbReference>
<protein>
    <submittedName>
        <fullName evidence="4">Histidine triad (HIT) family protein</fullName>
    </submittedName>
</protein>
<dbReference type="InterPro" id="IPR001310">
    <property type="entry name" value="Histidine_triad_HIT"/>
</dbReference>
<accession>A0A7W5JYB1</accession>
<dbReference type="GO" id="GO:0003824">
    <property type="term" value="F:catalytic activity"/>
    <property type="evidence" value="ECO:0007669"/>
    <property type="project" value="InterPro"/>
</dbReference>
<dbReference type="RefSeq" id="WP_183340185.1">
    <property type="nucleotide sequence ID" value="NZ_JACHZG010000001.1"/>
</dbReference>
<evidence type="ECO:0000313" key="5">
    <source>
        <dbReference type="Proteomes" id="UP000565572"/>
    </source>
</evidence>
<evidence type="ECO:0000259" key="3">
    <source>
        <dbReference type="PROSITE" id="PS51084"/>
    </source>
</evidence>
<dbReference type="InterPro" id="IPR011146">
    <property type="entry name" value="HIT-like"/>
</dbReference>
<feature type="short sequence motif" description="Histidine triad motif" evidence="2">
    <location>
        <begin position="103"/>
        <end position="107"/>
    </location>
</feature>
<sequence length="119" mass="13370">MTDPAYDGNDFYCDVAVPRTQHLDVVHEDDRVLAFHHTRPFWAVHVVVVPKRHLASFTSVADEDEPDVRALLAVVQRVAREVEVTHGEAGVLTNLGRFQDSKHLHVHVYAGEPVRRTAG</sequence>
<reference evidence="4 5" key="1">
    <citation type="submission" date="2020-08" db="EMBL/GenBank/DDBJ databases">
        <title>Sequencing the genomes of 1000 actinobacteria strains.</title>
        <authorList>
            <person name="Klenk H.-P."/>
        </authorList>
    </citation>
    <scope>NUCLEOTIDE SEQUENCE [LARGE SCALE GENOMIC DNA]</scope>
    <source>
        <strain evidence="4 5">DSM 11053</strain>
    </source>
</reference>
<evidence type="ECO:0000256" key="1">
    <source>
        <dbReference type="PIRSR" id="PIRSR601310-1"/>
    </source>
</evidence>
<dbReference type="Gene3D" id="3.30.428.10">
    <property type="entry name" value="HIT-like"/>
    <property type="match status" value="1"/>
</dbReference>